<name>A0A9D1K6A8_9FIRM</name>
<sequence length="310" mass="34413">MKELRQAIAGCLRANGADLVGFGGMERFEEPFLREMMPGAKTVICAAFRVLRGAHRGIEDGTTYYQYATMGVEAMEENVMPLALLRACALLEDAGYSALPQRRHQTVMRGEEGTNPEVDFESIMHGRKTEPELDFDRVAVRCGLGEIGLHGGLLTAEYGPLVRLCAIVTDAALESDPIAPAHLCDCCGACLRACPGGAIDENGQRDAWQCTVYYHGANMHKNPFLPPEAFGADPQREEILAGRARLSPERAREVIRQIIYYPPVKHGYAASICGRACHRACYVHLEENGKLNRRFVEPLRRRPEWELPML</sequence>
<protein>
    <recommendedName>
        <fullName evidence="4">4Fe-4S ferredoxin-type domain-containing protein</fullName>
    </recommendedName>
</protein>
<dbReference type="PANTHER" id="PTHR42827:SF1">
    <property type="entry name" value="IRON-SULFUR CLUSTER-BINDING PROTEIN"/>
    <property type="match status" value="1"/>
</dbReference>
<keyword evidence="1" id="KW-0479">Metal-binding</keyword>
<dbReference type="SUPFAM" id="SSF54862">
    <property type="entry name" value="4Fe-4S ferredoxins"/>
    <property type="match status" value="1"/>
</dbReference>
<keyword evidence="3" id="KW-0411">Iron-sulfur</keyword>
<dbReference type="GO" id="GO:0046872">
    <property type="term" value="F:metal ion binding"/>
    <property type="evidence" value="ECO:0007669"/>
    <property type="project" value="UniProtKB-KW"/>
</dbReference>
<reference evidence="5" key="2">
    <citation type="journal article" date="2021" name="PeerJ">
        <title>Extensive microbial diversity within the chicken gut microbiome revealed by metagenomics and culture.</title>
        <authorList>
            <person name="Gilroy R."/>
            <person name="Ravi A."/>
            <person name="Getino M."/>
            <person name="Pursley I."/>
            <person name="Horton D.L."/>
            <person name="Alikhan N.F."/>
            <person name="Baker D."/>
            <person name="Gharbi K."/>
            <person name="Hall N."/>
            <person name="Watson M."/>
            <person name="Adriaenssens E.M."/>
            <person name="Foster-Nyarko E."/>
            <person name="Jarju S."/>
            <person name="Secka A."/>
            <person name="Antonio M."/>
            <person name="Oren A."/>
            <person name="Chaudhuri R.R."/>
            <person name="La Ragione R."/>
            <person name="Hildebrand F."/>
            <person name="Pallen M.J."/>
        </authorList>
    </citation>
    <scope>NUCLEOTIDE SEQUENCE</scope>
    <source>
        <strain evidence="5">13766</strain>
    </source>
</reference>
<reference evidence="5" key="1">
    <citation type="submission" date="2020-10" db="EMBL/GenBank/DDBJ databases">
        <authorList>
            <person name="Gilroy R."/>
        </authorList>
    </citation>
    <scope>NUCLEOTIDE SEQUENCE</scope>
    <source>
        <strain evidence="5">13766</strain>
    </source>
</reference>
<dbReference type="GO" id="GO:0051536">
    <property type="term" value="F:iron-sulfur cluster binding"/>
    <property type="evidence" value="ECO:0007669"/>
    <property type="project" value="UniProtKB-KW"/>
</dbReference>
<dbReference type="PROSITE" id="PS51379">
    <property type="entry name" value="4FE4S_FER_2"/>
    <property type="match status" value="1"/>
</dbReference>
<dbReference type="InterPro" id="IPR017896">
    <property type="entry name" value="4Fe4S_Fe-S-bd"/>
</dbReference>
<comment type="caution">
    <text evidence="5">The sequence shown here is derived from an EMBL/GenBank/DDBJ whole genome shotgun (WGS) entry which is preliminary data.</text>
</comment>
<dbReference type="AlphaFoldDB" id="A0A9D1K6A8"/>
<feature type="domain" description="4Fe-4S ferredoxin-type" evidence="4">
    <location>
        <begin position="174"/>
        <end position="204"/>
    </location>
</feature>
<keyword evidence="2" id="KW-0408">Iron</keyword>
<organism evidence="5 6">
    <name type="scientific">Candidatus Alectryocaccomicrobium excrementavium</name>
    <dbReference type="NCBI Taxonomy" id="2840668"/>
    <lineage>
        <taxon>Bacteria</taxon>
        <taxon>Bacillati</taxon>
        <taxon>Bacillota</taxon>
        <taxon>Clostridia</taxon>
        <taxon>Candidatus Alectryocaccomicrobium</taxon>
    </lineage>
</organism>
<dbReference type="PANTHER" id="PTHR42827">
    <property type="entry name" value="IRON-SULFUR CLUSTER-BINDING PROTEIN-RELATED"/>
    <property type="match status" value="1"/>
</dbReference>
<evidence type="ECO:0000259" key="4">
    <source>
        <dbReference type="PROSITE" id="PS51379"/>
    </source>
</evidence>
<evidence type="ECO:0000313" key="6">
    <source>
        <dbReference type="Proteomes" id="UP000824140"/>
    </source>
</evidence>
<evidence type="ECO:0000313" key="5">
    <source>
        <dbReference type="EMBL" id="HIS92875.1"/>
    </source>
</evidence>
<proteinExistence type="predicted"/>
<gene>
    <name evidence="5" type="ORF">IAA84_07680</name>
</gene>
<dbReference type="InterPro" id="IPR017900">
    <property type="entry name" value="4Fe4S_Fe_S_CS"/>
</dbReference>
<accession>A0A9D1K6A8</accession>
<evidence type="ECO:0000256" key="3">
    <source>
        <dbReference type="ARBA" id="ARBA00023014"/>
    </source>
</evidence>
<dbReference type="EMBL" id="DVJN01000155">
    <property type="protein sequence ID" value="HIS92875.1"/>
    <property type="molecule type" value="Genomic_DNA"/>
</dbReference>
<evidence type="ECO:0000256" key="2">
    <source>
        <dbReference type="ARBA" id="ARBA00023004"/>
    </source>
</evidence>
<dbReference type="PROSITE" id="PS00198">
    <property type="entry name" value="4FE4S_FER_1"/>
    <property type="match status" value="1"/>
</dbReference>
<dbReference type="Proteomes" id="UP000824140">
    <property type="component" value="Unassembled WGS sequence"/>
</dbReference>
<evidence type="ECO:0000256" key="1">
    <source>
        <dbReference type="ARBA" id="ARBA00022723"/>
    </source>
</evidence>